<comment type="function">
    <text evidence="1 4">Catalyzes the insertion of molybdate into adenylated molybdopterin with the concomitant release of AMP.</text>
</comment>
<evidence type="ECO:0000256" key="4">
    <source>
        <dbReference type="RuleBase" id="RU365090"/>
    </source>
</evidence>
<dbReference type="EC" id="2.10.1.1" evidence="4"/>
<dbReference type="InterPro" id="IPR038987">
    <property type="entry name" value="MoeA-like"/>
</dbReference>
<dbReference type="GO" id="GO:0006777">
    <property type="term" value="P:Mo-molybdopterin cofactor biosynthetic process"/>
    <property type="evidence" value="ECO:0007669"/>
    <property type="project" value="UniProtKB-UniRule"/>
</dbReference>
<gene>
    <name evidence="6" type="ORF">ENJ42_00800</name>
</gene>
<evidence type="ECO:0000256" key="1">
    <source>
        <dbReference type="ARBA" id="ARBA00002901"/>
    </source>
</evidence>
<dbReference type="InterPro" id="IPR005110">
    <property type="entry name" value="MoeA_linker/N"/>
</dbReference>
<dbReference type="PANTHER" id="PTHR10192:SF5">
    <property type="entry name" value="GEPHYRIN"/>
    <property type="match status" value="1"/>
</dbReference>
<keyword evidence="4" id="KW-0479">Metal-binding</keyword>
<dbReference type="GO" id="GO:0046872">
    <property type="term" value="F:metal ion binding"/>
    <property type="evidence" value="ECO:0007669"/>
    <property type="project" value="UniProtKB-UniRule"/>
</dbReference>
<dbReference type="InterPro" id="IPR001453">
    <property type="entry name" value="MoaB/Mog_dom"/>
</dbReference>
<sequence>MAKLISVKTALSIIHENSAAGSTLTLPLKKTVGHVLAQDICAHVSLPPNDASAMDGYAVALTNDHAEGSVFTLIGEAPAGSPFDGTVGTDETVRIFTGSVVPKGANHVIMQENVDAKDGLVTLTKPISKARHIRKAGIDFKQGDQIISEGIRIDAFANSLLAAANHANVKVYKRPKVALLANGDELVEPGSPMRSDQIISSNPYGISALIKSWGGDIINTPISKDDPKVIRKQILACKDADIIVPIGGASVGDYDYMRGVFDELGYQELFAKIAVKPGKPTWFGTLGEQRILGLPGNPASALVCAHIFLKPLVERLGGLHTTSQKLVKAHTKIALNANDWRDEYVRARAEIDDQGALHVTPYPKQDSSLIT</sequence>
<protein>
    <recommendedName>
        <fullName evidence="4">Molybdopterin molybdenumtransferase</fullName>
        <ecNumber evidence="4">2.10.1.1</ecNumber>
    </recommendedName>
</protein>
<keyword evidence="4" id="KW-0501">Molybdenum cofactor biosynthesis</keyword>
<dbReference type="Gene3D" id="3.90.105.10">
    <property type="entry name" value="Molybdopterin biosynthesis moea protein, domain 2"/>
    <property type="match status" value="1"/>
</dbReference>
<dbReference type="AlphaFoldDB" id="A0A7C5LTY2"/>
<dbReference type="EMBL" id="DRMJ01000038">
    <property type="protein sequence ID" value="HHL42130.1"/>
    <property type="molecule type" value="Genomic_DNA"/>
</dbReference>
<dbReference type="SMART" id="SM00852">
    <property type="entry name" value="MoCF_biosynth"/>
    <property type="match status" value="1"/>
</dbReference>
<keyword evidence="4" id="KW-0808">Transferase</keyword>
<proteinExistence type="inferred from homology"/>
<dbReference type="Pfam" id="PF00994">
    <property type="entry name" value="MoCF_biosynth"/>
    <property type="match status" value="1"/>
</dbReference>
<feature type="non-terminal residue" evidence="6">
    <location>
        <position position="371"/>
    </location>
</feature>
<dbReference type="SUPFAM" id="SSF53218">
    <property type="entry name" value="Molybdenum cofactor biosynthesis proteins"/>
    <property type="match status" value="1"/>
</dbReference>
<dbReference type="Proteomes" id="UP000885830">
    <property type="component" value="Unassembled WGS sequence"/>
</dbReference>
<dbReference type="NCBIfam" id="NF045515">
    <property type="entry name" value="Glp_gephyrin"/>
    <property type="match status" value="1"/>
</dbReference>
<comment type="caution">
    <text evidence="6">The sequence shown here is derived from an EMBL/GenBank/DDBJ whole genome shotgun (WGS) entry which is preliminary data.</text>
</comment>
<keyword evidence="4" id="KW-0500">Molybdenum</keyword>
<comment type="pathway">
    <text evidence="4">Cofactor biosynthesis; molybdopterin biosynthesis.</text>
</comment>
<evidence type="ECO:0000256" key="3">
    <source>
        <dbReference type="ARBA" id="ARBA00047317"/>
    </source>
</evidence>
<dbReference type="InterPro" id="IPR036688">
    <property type="entry name" value="MoeA_C_domain_IV_sf"/>
</dbReference>
<comment type="cofactor">
    <cofactor evidence="4">
        <name>Mg(2+)</name>
        <dbReference type="ChEBI" id="CHEBI:18420"/>
    </cofactor>
</comment>
<evidence type="ECO:0000259" key="5">
    <source>
        <dbReference type="SMART" id="SM00852"/>
    </source>
</evidence>
<dbReference type="GO" id="GO:0005829">
    <property type="term" value="C:cytosol"/>
    <property type="evidence" value="ECO:0007669"/>
    <property type="project" value="TreeGrafter"/>
</dbReference>
<reference evidence="6" key="1">
    <citation type="journal article" date="2020" name="mSystems">
        <title>Genome- and Community-Level Interaction Insights into Carbon Utilization and Element Cycling Functions of Hydrothermarchaeota in Hydrothermal Sediment.</title>
        <authorList>
            <person name="Zhou Z."/>
            <person name="Liu Y."/>
            <person name="Xu W."/>
            <person name="Pan J."/>
            <person name="Luo Z.H."/>
            <person name="Li M."/>
        </authorList>
    </citation>
    <scope>NUCLEOTIDE SEQUENCE [LARGE SCALE GENOMIC DNA]</scope>
    <source>
        <strain evidence="6">HyVt-485</strain>
    </source>
</reference>
<evidence type="ECO:0000313" key="6">
    <source>
        <dbReference type="EMBL" id="HHL42130.1"/>
    </source>
</evidence>
<dbReference type="Pfam" id="PF03453">
    <property type="entry name" value="MoeA_N"/>
    <property type="match status" value="1"/>
</dbReference>
<dbReference type="InterPro" id="IPR036425">
    <property type="entry name" value="MoaB/Mog-like_dom_sf"/>
</dbReference>
<dbReference type="Gene3D" id="2.170.190.11">
    <property type="entry name" value="Molybdopterin biosynthesis moea protein, domain 3"/>
    <property type="match status" value="1"/>
</dbReference>
<dbReference type="PANTHER" id="PTHR10192">
    <property type="entry name" value="MOLYBDOPTERIN BIOSYNTHESIS PROTEIN"/>
    <property type="match status" value="1"/>
</dbReference>
<organism evidence="6">
    <name type="scientific">Hellea balneolensis</name>
    <dbReference type="NCBI Taxonomy" id="287478"/>
    <lineage>
        <taxon>Bacteria</taxon>
        <taxon>Pseudomonadati</taxon>
        <taxon>Pseudomonadota</taxon>
        <taxon>Alphaproteobacteria</taxon>
        <taxon>Maricaulales</taxon>
        <taxon>Robiginitomaculaceae</taxon>
        <taxon>Hellea</taxon>
    </lineage>
</organism>
<dbReference type="SUPFAM" id="SSF63882">
    <property type="entry name" value="MoeA N-terminal region -like"/>
    <property type="match status" value="1"/>
</dbReference>
<dbReference type="InterPro" id="IPR036135">
    <property type="entry name" value="MoeA_linker/N_sf"/>
</dbReference>
<dbReference type="Gene3D" id="3.40.980.10">
    <property type="entry name" value="MoaB/Mog-like domain"/>
    <property type="match status" value="1"/>
</dbReference>
<comment type="catalytic activity">
    <reaction evidence="3">
        <text>adenylyl-molybdopterin + molybdate = Mo-molybdopterin + AMP + H(+)</text>
        <dbReference type="Rhea" id="RHEA:35047"/>
        <dbReference type="ChEBI" id="CHEBI:15378"/>
        <dbReference type="ChEBI" id="CHEBI:36264"/>
        <dbReference type="ChEBI" id="CHEBI:62727"/>
        <dbReference type="ChEBI" id="CHEBI:71302"/>
        <dbReference type="ChEBI" id="CHEBI:456215"/>
        <dbReference type="EC" id="2.10.1.1"/>
    </reaction>
</comment>
<dbReference type="CDD" id="cd00887">
    <property type="entry name" value="MoeA"/>
    <property type="match status" value="1"/>
</dbReference>
<accession>A0A7C5LTY2</accession>
<comment type="similarity">
    <text evidence="2 4">Belongs to the MoeA family.</text>
</comment>
<name>A0A7C5LTY2_9PROT</name>
<dbReference type="SUPFAM" id="SSF63867">
    <property type="entry name" value="MoeA C-terminal domain-like"/>
    <property type="match status" value="1"/>
</dbReference>
<dbReference type="Gene3D" id="2.40.340.10">
    <property type="entry name" value="MoeA, C-terminal, domain IV"/>
    <property type="match status" value="1"/>
</dbReference>
<dbReference type="UniPathway" id="UPA00344"/>
<keyword evidence="4" id="KW-0460">Magnesium</keyword>
<feature type="domain" description="MoaB/Mog" evidence="5">
    <location>
        <begin position="178"/>
        <end position="315"/>
    </location>
</feature>
<dbReference type="GO" id="GO:0061599">
    <property type="term" value="F:molybdopterin molybdotransferase activity"/>
    <property type="evidence" value="ECO:0007669"/>
    <property type="project" value="UniProtKB-UniRule"/>
</dbReference>
<evidence type="ECO:0000256" key="2">
    <source>
        <dbReference type="ARBA" id="ARBA00010763"/>
    </source>
</evidence>